<gene>
    <name evidence="1" type="ORF">LCGC14_1049470</name>
</gene>
<dbReference type="EMBL" id="LAZR01004379">
    <property type="protein sequence ID" value="KKN09149.1"/>
    <property type="molecule type" value="Genomic_DNA"/>
</dbReference>
<proteinExistence type="predicted"/>
<protein>
    <submittedName>
        <fullName evidence="1">Uncharacterized protein</fullName>
    </submittedName>
</protein>
<feature type="non-terminal residue" evidence="1">
    <location>
        <position position="317"/>
    </location>
</feature>
<organism evidence="1">
    <name type="scientific">marine sediment metagenome</name>
    <dbReference type="NCBI Taxonomy" id="412755"/>
    <lineage>
        <taxon>unclassified sequences</taxon>
        <taxon>metagenomes</taxon>
        <taxon>ecological metagenomes</taxon>
    </lineage>
</organism>
<comment type="caution">
    <text evidence="1">The sequence shown here is derived from an EMBL/GenBank/DDBJ whole genome shotgun (WGS) entry which is preliminary data.</text>
</comment>
<dbReference type="AlphaFoldDB" id="A0A0F9MTQ4"/>
<name>A0A0F9MTQ4_9ZZZZ</name>
<evidence type="ECO:0000313" key="1">
    <source>
        <dbReference type="EMBL" id="KKN09149.1"/>
    </source>
</evidence>
<sequence>MPEQHIGVNWSTISTADKATLTISSGDITPVTRFVIIAAQTGTTDDLDGIVTSGIPGPSDADGAVIYLMADAGDTITIRHNQNAAATKNILTDAGLSITLTGNIILRAVYNIALDTNGAWVVSSHSSGASHAVASHSDTTATGAELDSLTDGSDADNLHAHEIFDSIISESTEGSDNIKIGVLGGTPRFIFEDAGETQWEFDIAGSSFRIFNPGVVRVTFNTSGQLALPITGSGAGILLGGDAQLYRSAANILRTPDSLIVDGNVGIGTASPQKDLHIESGVPTIRLSDSNAATDQAVATLIELYRGNLTNRVGFWG</sequence>
<reference evidence="1" key="1">
    <citation type="journal article" date="2015" name="Nature">
        <title>Complex archaea that bridge the gap between prokaryotes and eukaryotes.</title>
        <authorList>
            <person name="Spang A."/>
            <person name="Saw J.H."/>
            <person name="Jorgensen S.L."/>
            <person name="Zaremba-Niedzwiedzka K."/>
            <person name="Martijn J."/>
            <person name="Lind A.E."/>
            <person name="van Eijk R."/>
            <person name="Schleper C."/>
            <person name="Guy L."/>
            <person name="Ettema T.J."/>
        </authorList>
    </citation>
    <scope>NUCLEOTIDE SEQUENCE</scope>
</reference>
<accession>A0A0F9MTQ4</accession>